<organism evidence="1 2">
    <name type="scientific">Irpex rosettiformis</name>
    <dbReference type="NCBI Taxonomy" id="378272"/>
    <lineage>
        <taxon>Eukaryota</taxon>
        <taxon>Fungi</taxon>
        <taxon>Dikarya</taxon>
        <taxon>Basidiomycota</taxon>
        <taxon>Agaricomycotina</taxon>
        <taxon>Agaricomycetes</taxon>
        <taxon>Polyporales</taxon>
        <taxon>Irpicaceae</taxon>
        <taxon>Irpex</taxon>
    </lineage>
</organism>
<protein>
    <submittedName>
        <fullName evidence="1">Uncharacterized protein</fullName>
    </submittedName>
</protein>
<evidence type="ECO:0000313" key="1">
    <source>
        <dbReference type="EMBL" id="KAI0091191.1"/>
    </source>
</evidence>
<name>A0ACB8UAC3_9APHY</name>
<dbReference type="EMBL" id="MU274906">
    <property type="protein sequence ID" value="KAI0091191.1"/>
    <property type="molecule type" value="Genomic_DNA"/>
</dbReference>
<reference evidence="1" key="1">
    <citation type="journal article" date="2021" name="Environ. Microbiol.">
        <title>Gene family expansions and transcriptome signatures uncover fungal adaptations to wood decay.</title>
        <authorList>
            <person name="Hage H."/>
            <person name="Miyauchi S."/>
            <person name="Viragh M."/>
            <person name="Drula E."/>
            <person name="Min B."/>
            <person name="Chaduli D."/>
            <person name="Navarro D."/>
            <person name="Favel A."/>
            <person name="Norest M."/>
            <person name="Lesage-Meessen L."/>
            <person name="Balint B."/>
            <person name="Merenyi Z."/>
            <person name="de Eugenio L."/>
            <person name="Morin E."/>
            <person name="Martinez A.T."/>
            <person name="Baldrian P."/>
            <person name="Stursova M."/>
            <person name="Martinez M.J."/>
            <person name="Novotny C."/>
            <person name="Magnuson J.K."/>
            <person name="Spatafora J.W."/>
            <person name="Maurice S."/>
            <person name="Pangilinan J."/>
            <person name="Andreopoulos W."/>
            <person name="LaButti K."/>
            <person name="Hundley H."/>
            <person name="Na H."/>
            <person name="Kuo A."/>
            <person name="Barry K."/>
            <person name="Lipzen A."/>
            <person name="Henrissat B."/>
            <person name="Riley R."/>
            <person name="Ahrendt S."/>
            <person name="Nagy L.G."/>
            <person name="Grigoriev I.V."/>
            <person name="Martin F."/>
            <person name="Rosso M.N."/>
        </authorList>
    </citation>
    <scope>NUCLEOTIDE SEQUENCE</scope>
    <source>
        <strain evidence="1">CBS 384.51</strain>
    </source>
</reference>
<sequence>MQAVGIAARRAASARSTALKLSATVARNYATPVPFIKKEKDPQLGDYPDLPYELKQRRSPFGWDDPQMRRNFGELPHEREELVSMWGPDAPHVAPERAARDFFIAASLFITLGVIAKLSVPEPTAVPREYPYDGLITELGGLEENKARPETILDDE</sequence>
<proteinExistence type="predicted"/>
<accession>A0ACB8UAC3</accession>
<dbReference type="Proteomes" id="UP001055072">
    <property type="component" value="Unassembled WGS sequence"/>
</dbReference>
<gene>
    <name evidence="1" type="ORF">BDY19DRAFT_1067789</name>
</gene>
<keyword evidence="2" id="KW-1185">Reference proteome</keyword>
<comment type="caution">
    <text evidence="1">The sequence shown here is derived from an EMBL/GenBank/DDBJ whole genome shotgun (WGS) entry which is preliminary data.</text>
</comment>
<evidence type="ECO:0000313" key="2">
    <source>
        <dbReference type="Proteomes" id="UP001055072"/>
    </source>
</evidence>